<evidence type="ECO:0000313" key="1">
    <source>
        <dbReference type="EMBL" id="GBM11388.1"/>
    </source>
</evidence>
<name>A0A4Y2D5Z1_ARAVE</name>
<proteinExistence type="predicted"/>
<comment type="caution">
    <text evidence="1">The sequence shown here is derived from an EMBL/GenBank/DDBJ whole genome shotgun (WGS) entry which is preliminary data.</text>
</comment>
<dbReference type="EMBL" id="BGPR01000299">
    <property type="protein sequence ID" value="GBM11388.1"/>
    <property type="molecule type" value="Genomic_DNA"/>
</dbReference>
<reference evidence="1 2" key="1">
    <citation type="journal article" date="2019" name="Sci. Rep.">
        <title>Orb-weaving spider Araneus ventricosus genome elucidates the spidroin gene catalogue.</title>
        <authorList>
            <person name="Kono N."/>
            <person name="Nakamura H."/>
            <person name="Ohtoshi R."/>
            <person name="Moran D.A.P."/>
            <person name="Shinohara A."/>
            <person name="Yoshida Y."/>
            <person name="Fujiwara M."/>
            <person name="Mori M."/>
            <person name="Tomita M."/>
            <person name="Arakawa K."/>
        </authorList>
    </citation>
    <scope>NUCLEOTIDE SEQUENCE [LARGE SCALE GENOMIC DNA]</scope>
</reference>
<evidence type="ECO:0000313" key="2">
    <source>
        <dbReference type="Proteomes" id="UP000499080"/>
    </source>
</evidence>
<sequence>MTHLIAVIGRQLRLFLRAMTSSSQLTSIKFINMRSYFRRLDDIDRDDLFIKIASFVNSQGNLKTVVLQESHFSQEEGMELLKAIFHSDSNEIRKPHTSRICK</sequence>
<gene>
    <name evidence="1" type="ORF">AVEN_249135_1</name>
</gene>
<protein>
    <submittedName>
        <fullName evidence="1">Uncharacterized protein</fullName>
    </submittedName>
</protein>
<keyword evidence="2" id="KW-1185">Reference proteome</keyword>
<accession>A0A4Y2D5Z1</accession>
<organism evidence="1 2">
    <name type="scientific">Araneus ventricosus</name>
    <name type="common">Orbweaver spider</name>
    <name type="synonym">Epeira ventricosa</name>
    <dbReference type="NCBI Taxonomy" id="182803"/>
    <lineage>
        <taxon>Eukaryota</taxon>
        <taxon>Metazoa</taxon>
        <taxon>Ecdysozoa</taxon>
        <taxon>Arthropoda</taxon>
        <taxon>Chelicerata</taxon>
        <taxon>Arachnida</taxon>
        <taxon>Araneae</taxon>
        <taxon>Araneomorphae</taxon>
        <taxon>Entelegynae</taxon>
        <taxon>Araneoidea</taxon>
        <taxon>Araneidae</taxon>
        <taxon>Araneus</taxon>
    </lineage>
</organism>
<dbReference type="Proteomes" id="UP000499080">
    <property type="component" value="Unassembled WGS sequence"/>
</dbReference>
<dbReference type="AlphaFoldDB" id="A0A4Y2D5Z1"/>